<name>A0A7C3KJA7_9CYAN</name>
<proteinExistence type="predicted"/>
<evidence type="ECO:0000313" key="1">
    <source>
        <dbReference type="EMBL" id="HFN01328.1"/>
    </source>
</evidence>
<dbReference type="EMBL" id="DSRU01000398">
    <property type="protein sequence ID" value="HFN01328.1"/>
    <property type="molecule type" value="Genomic_DNA"/>
</dbReference>
<dbReference type="AlphaFoldDB" id="A0A7C3KJA7"/>
<protein>
    <submittedName>
        <fullName evidence="1">ABC transporter substrate-binding protein</fullName>
    </submittedName>
</protein>
<comment type="caution">
    <text evidence="1">The sequence shown here is derived from an EMBL/GenBank/DDBJ whole genome shotgun (WGS) entry which is preliminary data.</text>
</comment>
<accession>A0A7C3KJA7</accession>
<reference evidence="1" key="1">
    <citation type="journal article" date="2020" name="mSystems">
        <title>Genome- and Community-Level Interaction Insights into Carbon Utilization and Element Cycling Functions of Hydrothermarchaeota in Hydrothermal Sediment.</title>
        <authorList>
            <person name="Zhou Z."/>
            <person name="Liu Y."/>
            <person name="Xu W."/>
            <person name="Pan J."/>
            <person name="Luo Z.H."/>
            <person name="Li M."/>
        </authorList>
    </citation>
    <scope>NUCLEOTIDE SEQUENCE [LARGE SCALE GENOMIC DNA]</scope>
    <source>
        <strain evidence="1">SpSt-418</strain>
    </source>
</reference>
<dbReference type="PANTHER" id="PTHR30632">
    <property type="entry name" value="MOLYBDATE-BINDING PERIPLASMIC PROTEIN"/>
    <property type="match status" value="1"/>
</dbReference>
<dbReference type="InterPro" id="IPR050682">
    <property type="entry name" value="ModA/WtpA"/>
</dbReference>
<dbReference type="SUPFAM" id="SSF53850">
    <property type="entry name" value="Periplasmic binding protein-like II"/>
    <property type="match status" value="1"/>
</dbReference>
<organism evidence="1">
    <name type="scientific">Oscillatoriales cyanobacterium SpSt-418</name>
    <dbReference type="NCBI Taxonomy" id="2282169"/>
    <lineage>
        <taxon>Bacteria</taxon>
        <taxon>Bacillati</taxon>
        <taxon>Cyanobacteriota</taxon>
        <taxon>Cyanophyceae</taxon>
        <taxon>Oscillatoriophycideae</taxon>
        <taxon>Oscillatoriales</taxon>
    </lineage>
</organism>
<dbReference type="GO" id="GO:0015689">
    <property type="term" value="P:molybdate ion transport"/>
    <property type="evidence" value="ECO:0007669"/>
    <property type="project" value="TreeGrafter"/>
</dbReference>
<dbReference type="Gene3D" id="3.40.190.10">
    <property type="entry name" value="Periplasmic binding protein-like II"/>
    <property type="match status" value="3"/>
</dbReference>
<sequence length="365" mass="40720">MNPKVITSLGIIAAAVGLAYAPLPGVNRTIVVVAGTELQEPLEALHKKFQQENPNITIDLKFQGSQELADRYLDQRNDFKPTILIPANSEILTELSDRWKVQNSSDAFYDTPRAVAKTRLVAIAWRDRGKALFPDGKFRWNRLEQAMQAGNWSDIGGKSNWGSFDFVMTDPERSNSGQLTMALWSQAKTGTSTLTPAQLDTSQIRALFSLVNKSVYQPPRSTDILLQEFISRGSNDADIATVYESVALYRWQQSGANNSNPYQVYYLNPTIETISTAAIARQDVDSGQANAARQFLDFLTQPEQQRIFVQFGFRPVSIDLDLKAVPNSPWNQNIPGAEVNPSGQVQQPPAIDTLEELKRLWSRAE</sequence>
<dbReference type="Pfam" id="PF13531">
    <property type="entry name" value="SBP_bac_11"/>
    <property type="match status" value="1"/>
</dbReference>
<dbReference type="PANTHER" id="PTHR30632:SF0">
    <property type="entry name" value="SULFATE-BINDING PROTEIN"/>
    <property type="match status" value="1"/>
</dbReference>
<dbReference type="GO" id="GO:0030973">
    <property type="term" value="F:molybdate ion binding"/>
    <property type="evidence" value="ECO:0007669"/>
    <property type="project" value="TreeGrafter"/>
</dbReference>
<gene>
    <name evidence="1" type="ORF">ENR64_27000</name>
</gene>